<evidence type="ECO:0000313" key="2">
    <source>
        <dbReference type="Proteomes" id="UP000197781"/>
    </source>
</evidence>
<sequence length="88" mass="9997">MDSEEKIIPPDTLEAIQVLQRSMDWTFQQLKLDSPDHNADFAHSENIYQALLFTPDAHEALLPHANYVTRHVNDGGISHGLRYIGLTK</sequence>
<dbReference type="AlphaFoldDB" id="A0A220MBK9"/>
<accession>A0A220MBK9</accession>
<organism evidence="1 2">
    <name type="scientific">Brevibacillus formosus</name>
    <dbReference type="NCBI Taxonomy" id="54913"/>
    <lineage>
        <taxon>Bacteria</taxon>
        <taxon>Bacillati</taxon>
        <taxon>Bacillota</taxon>
        <taxon>Bacilli</taxon>
        <taxon>Bacillales</taxon>
        <taxon>Paenibacillaceae</taxon>
        <taxon>Brevibacillus</taxon>
    </lineage>
</organism>
<name>A0A220MBK9_9BACL</name>
<dbReference type="KEGG" id="bfm:BP422_00265"/>
<evidence type="ECO:0000313" key="1">
    <source>
        <dbReference type="EMBL" id="ASJ52120.1"/>
    </source>
</evidence>
<gene>
    <name evidence="1" type="ORF">BP422_00265</name>
</gene>
<dbReference type="RefSeq" id="WP_236841228.1">
    <property type="nucleotide sequence ID" value="NZ_CP018145.1"/>
</dbReference>
<protein>
    <submittedName>
        <fullName evidence="1">Uncharacterized protein</fullName>
    </submittedName>
</protein>
<dbReference type="EMBL" id="CP018145">
    <property type="protein sequence ID" value="ASJ52120.1"/>
    <property type="molecule type" value="Genomic_DNA"/>
</dbReference>
<dbReference type="Proteomes" id="UP000197781">
    <property type="component" value="Chromosome"/>
</dbReference>
<reference evidence="1 2" key="1">
    <citation type="submission" date="2016-11" db="EMBL/GenBank/DDBJ databases">
        <authorList>
            <person name="Jaros S."/>
            <person name="Januszkiewicz K."/>
            <person name="Wedrychowicz H."/>
        </authorList>
    </citation>
    <scope>NUCLEOTIDE SEQUENCE [LARGE SCALE GENOMIC DNA]</scope>
    <source>
        <strain evidence="1 2">NF2</strain>
    </source>
</reference>
<dbReference type="Gene3D" id="3.30.1240.10">
    <property type="match status" value="1"/>
</dbReference>
<proteinExistence type="predicted"/>